<dbReference type="EMBL" id="JAEKFT010000033">
    <property type="protein sequence ID" value="MBT0963596.1"/>
    <property type="molecule type" value="Genomic_DNA"/>
</dbReference>
<feature type="region of interest" description="Disordered" evidence="1">
    <location>
        <begin position="148"/>
        <end position="167"/>
    </location>
</feature>
<evidence type="ECO:0000313" key="2">
    <source>
        <dbReference type="EMBL" id="MBT0963596.1"/>
    </source>
</evidence>
<gene>
    <name evidence="2" type="ORF">I8J34_20615</name>
</gene>
<reference evidence="3" key="1">
    <citation type="journal article" date="2022" name="ISME J.">
        <title>Genetic and phylogenetic analysis of dissimilatory iodate-reducing bacteria identifies potential niches across the world's oceans.</title>
        <authorList>
            <person name="Reyes-Umana V."/>
            <person name="Henning Z."/>
            <person name="Lee K."/>
            <person name="Barnum T.P."/>
            <person name="Coates J.D."/>
        </authorList>
    </citation>
    <scope>NUCLEOTIDE SEQUENCE [LARGE SCALE GENOMIC DNA]</scope>
    <source>
        <strain evidence="3">IR12</strain>
    </source>
</reference>
<sequence>MTPPPVLTPALADFVTSHLSIHIAASDARGIATLVRGLGCRRDPADRDRLRLLVAGPQAEPVLRCLAANGRIAAVFSEPESHRTVQLKGRDAGPCAPDAADAAFLAPYTDRLVARLATLGTPEPFVRTLLACPVEDLRVIRFTPDEVFGQTPGPQAGQRLSAGSAVP</sequence>
<dbReference type="AlphaFoldDB" id="A0A944HFC1"/>
<proteinExistence type="predicted"/>
<name>A0A944HFC1_DENI1</name>
<accession>A0A944HFC1</accession>
<keyword evidence="3" id="KW-1185">Reference proteome</keyword>
<dbReference type="InterPro" id="IPR012349">
    <property type="entry name" value="Split_barrel_FMN-bd"/>
</dbReference>
<evidence type="ECO:0000313" key="3">
    <source>
        <dbReference type="Proteomes" id="UP000694660"/>
    </source>
</evidence>
<dbReference type="Gene3D" id="2.30.110.10">
    <property type="entry name" value="Electron Transport, Fmn-binding Protein, Chain A"/>
    <property type="match status" value="1"/>
</dbReference>
<comment type="caution">
    <text evidence="2">The sequence shown here is derived from an EMBL/GenBank/DDBJ whole genome shotgun (WGS) entry which is preliminary data.</text>
</comment>
<protein>
    <submittedName>
        <fullName evidence="2">Pyridoxamine 5'-phosphate oxidase family protein</fullName>
    </submittedName>
</protein>
<organism evidence="2 3">
    <name type="scientific">Denitromonas iodatirespirans</name>
    <dbReference type="NCBI Taxonomy" id="2795389"/>
    <lineage>
        <taxon>Bacteria</taxon>
        <taxon>Pseudomonadati</taxon>
        <taxon>Pseudomonadota</taxon>
        <taxon>Betaproteobacteria</taxon>
        <taxon>Rhodocyclales</taxon>
        <taxon>Zoogloeaceae</taxon>
        <taxon>Denitromonas</taxon>
    </lineage>
</organism>
<dbReference type="RefSeq" id="WP_214363527.1">
    <property type="nucleotide sequence ID" value="NZ_JAEKFT010000033.1"/>
</dbReference>
<evidence type="ECO:0000256" key="1">
    <source>
        <dbReference type="SAM" id="MobiDB-lite"/>
    </source>
</evidence>
<dbReference type="Proteomes" id="UP000694660">
    <property type="component" value="Unassembled WGS sequence"/>
</dbReference>
<dbReference type="SUPFAM" id="SSF50475">
    <property type="entry name" value="FMN-binding split barrel"/>
    <property type="match status" value="1"/>
</dbReference>